<protein>
    <submittedName>
        <fullName evidence="1">Uncharacterized protein</fullName>
    </submittedName>
</protein>
<evidence type="ECO:0000313" key="1">
    <source>
        <dbReference type="EMBL" id="KAK9167539.1"/>
    </source>
</evidence>
<proteinExistence type="predicted"/>
<dbReference type="Proteomes" id="UP001419268">
    <property type="component" value="Unassembled WGS sequence"/>
</dbReference>
<reference evidence="1 2" key="1">
    <citation type="submission" date="2024-01" db="EMBL/GenBank/DDBJ databases">
        <title>Genome assemblies of Stephania.</title>
        <authorList>
            <person name="Yang L."/>
        </authorList>
    </citation>
    <scope>NUCLEOTIDE SEQUENCE [LARGE SCALE GENOMIC DNA]</scope>
    <source>
        <strain evidence="1">JXDWG</strain>
        <tissue evidence="1">Leaf</tissue>
    </source>
</reference>
<accession>A0AAP0LFL1</accession>
<keyword evidence="2" id="KW-1185">Reference proteome</keyword>
<comment type="caution">
    <text evidence="1">The sequence shown here is derived from an EMBL/GenBank/DDBJ whole genome shotgun (WGS) entry which is preliminary data.</text>
</comment>
<dbReference type="AlphaFoldDB" id="A0AAP0LFL1"/>
<name>A0AAP0LFL1_9MAGN</name>
<gene>
    <name evidence="1" type="ORF">Scep_002730</name>
</gene>
<sequence length="87" mass="9652">MRFLCSRACIALNNSAKLTLTKFLVFSSDEIVASNLVWGGYKDFLHNPESENLEPSNLTLFAIPSNLSNTPSLVSRVLHSLEARILD</sequence>
<organism evidence="1 2">
    <name type="scientific">Stephania cephalantha</name>
    <dbReference type="NCBI Taxonomy" id="152367"/>
    <lineage>
        <taxon>Eukaryota</taxon>
        <taxon>Viridiplantae</taxon>
        <taxon>Streptophyta</taxon>
        <taxon>Embryophyta</taxon>
        <taxon>Tracheophyta</taxon>
        <taxon>Spermatophyta</taxon>
        <taxon>Magnoliopsida</taxon>
        <taxon>Ranunculales</taxon>
        <taxon>Menispermaceae</taxon>
        <taxon>Menispermoideae</taxon>
        <taxon>Cissampelideae</taxon>
        <taxon>Stephania</taxon>
    </lineage>
</organism>
<dbReference type="EMBL" id="JBBNAG010000001">
    <property type="protein sequence ID" value="KAK9167539.1"/>
    <property type="molecule type" value="Genomic_DNA"/>
</dbReference>
<evidence type="ECO:0000313" key="2">
    <source>
        <dbReference type="Proteomes" id="UP001419268"/>
    </source>
</evidence>